<sequence length="507" mass="55028">MTASTNVPFTWEHIQQKLGLTVGSPKAAALGTQSSVFAPSDINSLMQTRCKDGERTEHLTKLAGTLVASGVGEAECILQCLLWNSKNIEPLETEKVTRTCESIIASDRRNHPERYPVNLANVPLFDLDAGRIDKYISTNPPPYRWLLKDTLVLGKVGAIIALGGSSKSQLLLQIGIGVATGIPIAEHWEIGDPGGVLILFAEDDNDEIHRRFARVQHHLRLAGKGKELTGIEKRLYIFSTVGTSALLTERASSGEVKVTVNVDRIVALAAQIPDLRLIVIDPASRFRGGDENKNEDATRFVEALEKIAKATGASVLIAHHSSKASYNSEVEPNQGASRGASGLTDGLRWQMNLNRPSISQASELGVPKESLSRYVAATVTKSNYSATHAPVFLERMDDGYLSAVSAAQAQQRAEQDAIMRILAVLQTHGSMSARKIEDDYGGVKGTLNLPKERVRDMVKIGRQQGLLEGGDRKPLTISSLGADFLRFDAAPEDAMRGKKSPPRKKSQ</sequence>
<dbReference type="InterPro" id="IPR027417">
    <property type="entry name" value="P-loop_NTPase"/>
</dbReference>
<protein>
    <recommendedName>
        <fullName evidence="1">Primase C-terminal 1 domain-containing protein</fullName>
    </recommendedName>
</protein>
<gene>
    <name evidence="2" type="ORF">BWK72_17405</name>
</gene>
<dbReference type="EMBL" id="MTEI01000017">
    <property type="protein sequence ID" value="OQW86393.1"/>
    <property type="molecule type" value="Genomic_DNA"/>
</dbReference>
<dbReference type="AlphaFoldDB" id="A0A1W9KQC1"/>
<evidence type="ECO:0000259" key="1">
    <source>
        <dbReference type="Pfam" id="PF08708"/>
    </source>
</evidence>
<dbReference type="InterPro" id="IPR038724">
    <property type="entry name" value="RepA"/>
</dbReference>
<dbReference type="InterPro" id="IPR014820">
    <property type="entry name" value="PriCT_1"/>
</dbReference>
<dbReference type="Proteomes" id="UP000192505">
    <property type="component" value="Unassembled WGS sequence"/>
</dbReference>
<feature type="domain" description="Primase C-terminal 1" evidence="1">
    <location>
        <begin position="51"/>
        <end position="103"/>
    </location>
</feature>
<proteinExistence type="predicted"/>
<dbReference type="SUPFAM" id="SSF52540">
    <property type="entry name" value="P-loop containing nucleoside triphosphate hydrolases"/>
    <property type="match status" value="1"/>
</dbReference>
<dbReference type="CDD" id="cd01125">
    <property type="entry name" value="RepA_RSF1010_like"/>
    <property type="match status" value="1"/>
</dbReference>
<organism evidence="2 3">
    <name type="scientific">Rhodoferax ferrireducens</name>
    <dbReference type="NCBI Taxonomy" id="192843"/>
    <lineage>
        <taxon>Bacteria</taxon>
        <taxon>Pseudomonadati</taxon>
        <taxon>Pseudomonadota</taxon>
        <taxon>Betaproteobacteria</taxon>
        <taxon>Burkholderiales</taxon>
        <taxon>Comamonadaceae</taxon>
        <taxon>Rhodoferax</taxon>
    </lineage>
</organism>
<dbReference type="Pfam" id="PF13481">
    <property type="entry name" value="AAA_25"/>
    <property type="match status" value="1"/>
</dbReference>
<dbReference type="Gene3D" id="3.40.50.300">
    <property type="entry name" value="P-loop containing nucleotide triphosphate hydrolases"/>
    <property type="match status" value="1"/>
</dbReference>
<name>A0A1W9KQC1_9BURK</name>
<reference evidence="2 3" key="1">
    <citation type="submission" date="2017-01" db="EMBL/GenBank/DDBJ databases">
        <title>Novel large sulfur bacteria in the metagenomes of groundwater-fed chemosynthetic microbial mats in the Lake Huron basin.</title>
        <authorList>
            <person name="Sharrar A.M."/>
            <person name="Flood B.E."/>
            <person name="Bailey J.V."/>
            <person name="Jones D.S."/>
            <person name="Biddanda B."/>
            <person name="Ruberg S.A."/>
            <person name="Marcus D.N."/>
            <person name="Dick G.J."/>
        </authorList>
    </citation>
    <scope>NUCLEOTIDE SEQUENCE [LARGE SCALE GENOMIC DNA]</scope>
    <source>
        <strain evidence="2">A7</strain>
    </source>
</reference>
<evidence type="ECO:0000313" key="2">
    <source>
        <dbReference type="EMBL" id="OQW86393.1"/>
    </source>
</evidence>
<evidence type="ECO:0000313" key="3">
    <source>
        <dbReference type="Proteomes" id="UP000192505"/>
    </source>
</evidence>
<comment type="caution">
    <text evidence="2">The sequence shown here is derived from an EMBL/GenBank/DDBJ whole genome shotgun (WGS) entry which is preliminary data.</text>
</comment>
<dbReference type="Pfam" id="PF08708">
    <property type="entry name" value="PriCT_1"/>
    <property type="match status" value="1"/>
</dbReference>
<accession>A0A1W9KQC1</accession>